<dbReference type="HOGENOM" id="CLU_2258934_0_0_9"/>
<protein>
    <submittedName>
        <fullName evidence="1">Uncharacterized protein</fullName>
    </submittedName>
</protein>
<organism evidence="1 2">
    <name type="scientific">[Clostridium] ultunense Esp</name>
    <dbReference type="NCBI Taxonomy" id="1288971"/>
    <lineage>
        <taxon>Bacteria</taxon>
        <taxon>Bacillati</taxon>
        <taxon>Bacillota</taxon>
        <taxon>Tissierellia</taxon>
        <taxon>Tissierellales</taxon>
        <taxon>Tepidimicrobiaceae</taxon>
        <taxon>Schnuerera</taxon>
    </lineage>
</organism>
<dbReference type="EMBL" id="LT669839">
    <property type="protein sequence ID" value="SHD75568.1"/>
    <property type="molecule type" value="Genomic_DNA"/>
</dbReference>
<dbReference type="OrthoDB" id="9776971at2"/>
<accession>M1ZES6</accession>
<reference evidence="1 2" key="1">
    <citation type="submission" date="2016-11" db="EMBL/GenBank/DDBJ databases">
        <authorList>
            <person name="Manzoor S."/>
        </authorList>
    </citation>
    <scope>NUCLEOTIDE SEQUENCE [LARGE SCALE GENOMIC DNA]</scope>
    <source>
        <strain evidence="1">Clostridium ultunense strain Esp</strain>
    </source>
</reference>
<proteinExistence type="predicted"/>
<dbReference type="Proteomes" id="UP000245423">
    <property type="component" value="Chromosome 1"/>
</dbReference>
<gene>
    <name evidence="1" type="ORF">CUESP1_0169</name>
</gene>
<sequence length="103" mass="12455">MQISYEYSSLKEEDKKLYYDRTQIYGDYKLTRYSLNREHGSVFDKWMELGAPENMTKEEIEYLNGQTYPKMDVEYLELSGRYNKKIFLPPHGIELFTFKKITK</sequence>
<dbReference type="AlphaFoldDB" id="M1ZES6"/>
<dbReference type="SUPFAM" id="SSF51011">
    <property type="entry name" value="Glycosyl hydrolase domain"/>
    <property type="match status" value="1"/>
</dbReference>
<dbReference type="Gene3D" id="2.60.40.1500">
    <property type="entry name" value="Glycosyl hydrolase domain, family 39"/>
    <property type="match status" value="1"/>
</dbReference>
<dbReference type="RefSeq" id="WP_005587020.1">
    <property type="nucleotide sequence ID" value="NZ_LT669839.1"/>
</dbReference>
<keyword evidence="2" id="KW-1185">Reference proteome</keyword>
<evidence type="ECO:0000313" key="1">
    <source>
        <dbReference type="EMBL" id="SHD75568.1"/>
    </source>
</evidence>
<name>M1ZES6_9FIRM</name>
<evidence type="ECO:0000313" key="2">
    <source>
        <dbReference type="Proteomes" id="UP000245423"/>
    </source>
</evidence>